<dbReference type="InterPro" id="IPR016040">
    <property type="entry name" value="NAD(P)-bd_dom"/>
</dbReference>
<dbReference type="GO" id="GO:0004029">
    <property type="term" value="F:aldehyde dehydrogenase (NAD+) activity"/>
    <property type="evidence" value="ECO:0007669"/>
    <property type="project" value="TreeGrafter"/>
</dbReference>
<dbReference type="EMBL" id="CP022957">
    <property type="protein sequence ID" value="ASV29860.1"/>
    <property type="molecule type" value="Genomic_DNA"/>
</dbReference>
<dbReference type="PANTHER" id="PTHR48079:SF6">
    <property type="entry name" value="NAD(P)-BINDING DOMAIN-CONTAINING PROTEIN-RELATED"/>
    <property type="match status" value="1"/>
</dbReference>
<accession>A0A223V409</accession>
<evidence type="ECO:0000313" key="1">
    <source>
        <dbReference type="EMBL" id="ASV29860.1"/>
    </source>
</evidence>
<organism evidence="1 2">
    <name type="scientific">Maribacter cobaltidurans</name>
    <dbReference type="NCBI Taxonomy" id="1178778"/>
    <lineage>
        <taxon>Bacteria</taxon>
        <taxon>Pseudomonadati</taxon>
        <taxon>Bacteroidota</taxon>
        <taxon>Flavobacteriia</taxon>
        <taxon>Flavobacteriales</taxon>
        <taxon>Flavobacteriaceae</taxon>
        <taxon>Maribacter</taxon>
    </lineage>
</organism>
<gene>
    <name evidence="1" type="ORF">CJ263_06295</name>
</gene>
<dbReference type="KEGG" id="marb:CJ263_06295"/>
<dbReference type="GO" id="GO:0005737">
    <property type="term" value="C:cytoplasm"/>
    <property type="evidence" value="ECO:0007669"/>
    <property type="project" value="TreeGrafter"/>
</dbReference>
<dbReference type="InterPro" id="IPR051783">
    <property type="entry name" value="NAD(P)-dependent_oxidoreduct"/>
</dbReference>
<evidence type="ECO:0000313" key="2">
    <source>
        <dbReference type="Proteomes" id="UP000215244"/>
    </source>
</evidence>
<dbReference type="AlphaFoldDB" id="A0A223V409"/>
<dbReference type="SUPFAM" id="SSF51735">
    <property type="entry name" value="NAD(P)-binding Rossmann-fold domains"/>
    <property type="match status" value="1"/>
</dbReference>
<dbReference type="Pfam" id="PF13460">
    <property type="entry name" value="NAD_binding_10"/>
    <property type="match status" value="1"/>
</dbReference>
<proteinExistence type="predicted"/>
<dbReference type="RefSeq" id="WP_094996483.1">
    <property type="nucleotide sequence ID" value="NZ_BMJL01000009.1"/>
</dbReference>
<dbReference type="PANTHER" id="PTHR48079">
    <property type="entry name" value="PROTEIN YEEZ"/>
    <property type="match status" value="1"/>
</dbReference>
<dbReference type="OrthoDB" id="751203at2"/>
<dbReference type="InterPro" id="IPR036291">
    <property type="entry name" value="NAD(P)-bd_dom_sf"/>
</dbReference>
<keyword evidence="2" id="KW-1185">Reference proteome</keyword>
<dbReference type="Proteomes" id="UP000215244">
    <property type="component" value="Chromosome"/>
</dbReference>
<sequence>MNKVIGVIGCGWLGLPLAIQLKEQGYTVKGTTTSRDKINTLSKSSITPSLIQISETEIEGDIADFLKSTDILVVNIPPRLRGKGTKENYVSKIALLIKEIEISTVSKVLFVSSTSVYGNDQGEVNEETQPMPTSESGKQLLKTEKLIRDNIHFESTIIRFAGLIGPDRHPVTMLSGRTNLSGGDAPTNLIHLDDCIGIITTIIEKNGWGELINGVNPEHPTKREYYAQMALKKNLQAPEYQENKGNNHKKITISNTFLTKNYRFLTPI</sequence>
<reference evidence="1 2" key="1">
    <citation type="submission" date="2017-08" db="EMBL/GenBank/DDBJ databases">
        <title>The complete genome sequence of Maribacter sp. B1, isolated from deep-sea sediment.</title>
        <authorList>
            <person name="Wu Y.-H."/>
            <person name="Cheng H."/>
            <person name="Xu X.-W."/>
        </authorList>
    </citation>
    <scope>NUCLEOTIDE SEQUENCE [LARGE SCALE GENOMIC DNA]</scope>
    <source>
        <strain evidence="1 2">B1</strain>
    </source>
</reference>
<dbReference type="Gene3D" id="3.40.50.720">
    <property type="entry name" value="NAD(P)-binding Rossmann-like Domain"/>
    <property type="match status" value="1"/>
</dbReference>
<name>A0A223V409_9FLAO</name>
<dbReference type="CDD" id="cd05266">
    <property type="entry name" value="SDR_a4"/>
    <property type="match status" value="1"/>
</dbReference>
<protein>
    <submittedName>
        <fullName evidence="1">NAD(P)-dependent oxidoreductase</fullName>
    </submittedName>
</protein>